<comment type="caution">
    <text evidence="1">The sequence shown here is derived from an EMBL/GenBank/DDBJ whole genome shotgun (WGS) entry which is preliminary data.</text>
</comment>
<sequence>MQAFMKLFVQAAERMPASLALAVINIVALKLSMLRGDRYVESAMNVEQIHLSALNAEKKELSIARPSAKTATGVTMQLNVLCVAKAY</sequence>
<keyword evidence="2" id="KW-1185">Reference proteome</keyword>
<dbReference type="EMBL" id="BDFD01000010">
    <property type="protein sequence ID" value="GAV20357.1"/>
    <property type="molecule type" value="Genomic_DNA"/>
</dbReference>
<organism evidence="1 2">
    <name type="scientific">Mariprofundus micogutta</name>
    <dbReference type="NCBI Taxonomy" id="1921010"/>
    <lineage>
        <taxon>Bacteria</taxon>
        <taxon>Pseudomonadati</taxon>
        <taxon>Pseudomonadota</taxon>
        <taxon>Candidatius Mariprofundia</taxon>
        <taxon>Mariprofundales</taxon>
        <taxon>Mariprofundaceae</taxon>
        <taxon>Mariprofundus</taxon>
    </lineage>
</organism>
<evidence type="ECO:0000313" key="2">
    <source>
        <dbReference type="Proteomes" id="UP000231632"/>
    </source>
</evidence>
<proteinExistence type="predicted"/>
<dbReference type="Proteomes" id="UP000231632">
    <property type="component" value="Unassembled WGS sequence"/>
</dbReference>
<name>A0A1L8CN73_9PROT</name>
<protein>
    <submittedName>
        <fullName evidence="1">Uncharacterized protein</fullName>
    </submittedName>
</protein>
<evidence type="ECO:0000313" key="1">
    <source>
        <dbReference type="EMBL" id="GAV20357.1"/>
    </source>
</evidence>
<reference evidence="1 2" key="1">
    <citation type="journal article" date="2017" name="Arch. Microbiol.">
        <title>Mariprofundus micogutta sp. nov., a novel iron-oxidizing zetaproteobacterium isolated from a deep-sea hydrothermal field at the Bayonnaise knoll of the Izu-Ogasawara arc, and a description of Mariprofundales ord. nov. and Zetaproteobacteria classis nov.</title>
        <authorList>
            <person name="Makita H."/>
            <person name="Tanaka E."/>
            <person name="Mitsunobu S."/>
            <person name="Miyazaki M."/>
            <person name="Nunoura T."/>
            <person name="Uematsu K."/>
            <person name="Takaki Y."/>
            <person name="Nishi S."/>
            <person name="Shimamura S."/>
            <person name="Takai K."/>
        </authorList>
    </citation>
    <scope>NUCLEOTIDE SEQUENCE [LARGE SCALE GENOMIC DNA]</scope>
    <source>
        <strain evidence="1 2">ET2</strain>
    </source>
</reference>
<dbReference type="AlphaFoldDB" id="A0A1L8CN73"/>
<dbReference type="STRING" id="1921010.MMIC_P1322"/>
<accession>A0A1L8CN73</accession>
<gene>
    <name evidence="1" type="ORF">MMIC_P1322</name>
</gene>